<dbReference type="InterPro" id="IPR016169">
    <property type="entry name" value="FAD-bd_PCMH_sub2"/>
</dbReference>
<dbReference type="EMBL" id="LT629742">
    <property type="protein sequence ID" value="SDS94798.1"/>
    <property type="molecule type" value="Genomic_DNA"/>
</dbReference>
<dbReference type="Gene3D" id="3.40.462.20">
    <property type="match status" value="1"/>
</dbReference>
<keyword evidence="3" id="KW-0285">Flavoprotein</keyword>
<evidence type="ECO:0000259" key="6">
    <source>
        <dbReference type="PROSITE" id="PS51387"/>
    </source>
</evidence>
<comment type="similarity">
    <text evidence="2">Belongs to the oxygen-dependent FAD-linked oxidoreductase family.</text>
</comment>
<dbReference type="InterPro" id="IPR036318">
    <property type="entry name" value="FAD-bd_PCMH-like_sf"/>
</dbReference>
<dbReference type="Gene3D" id="3.30.43.10">
    <property type="entry name" value="Uridine Diphospho-n-acetylenolpyruvylglucosamine Reductase, domain 2"/>
    <property type="match status" value="1"/>
</dbReference>
<keyword evidence="4" id="KW-0274">FAD</keyword>
<dbReference type="InterPro" id="IPR050416">
    <property type="entry name" value="FAD-linked_Oxidoreductase"/>
</dbReference>
<evidence type="ECO:0000256" key="1">
    <source>
        <dbReference type="ARBA" id="ARBA00001974"/>
    </source>
</evidence>
<dbReference type="Pfam" id="PF01565">
    <property type="entry name" value="FAD_binding_4"/>
    <property type="match status" value="1"/>
</dbReference>
<dbReference type="OrthoDB" id="9775082at2"/>
<accession>A0A1H1WBV1</accession>
<evidence type="ECO:0000313" key="8">
    <source>
        <dbReference type="Proteomes" id="UP000181956"/>
    </source>
</evidence>
<evidence type="ECO:0000256" key="2">
    <source>
        <dbReference type="ARBA" id="ARBA00005466"/>
    </source>
</evidence>
<dbReference type="SUPFAM" id="SSF56176">
    <property type="entry name" value="FAD-binding/transporter-associated domain-like"/>
    <property type="match status" value="1"/>
</dbReference>
<evidence type="ECO:0000256" key="4">
    <source>
        <dbReference type="ARBA" id="ARBA00022827"/>
    </source>
</evidence>
<evidence type="ECO:0000313" key="7">
    <source>
        <dbReference type="EMBL" id="SDS94798.1"/>
    </source>
</evidence>
<name>A0A1H1WBV1_9MICO</name>
<dbReference type="InterPro" id="IPR016166">
    <property type="entry name" value="FAD-bd_PCMH"/>
</dbReference>
<organism evidence="7 8">
    <name type="scientific">Microterricola viridarii</name>
    <dbReference type="NCBI Taxonomy" id="412690"/>
    <lineage>
        <taxon>Bacteria</taxon>
        <taxon>Bacillati</taxon>
        <taxon>Actinomycetota</taxon>
        <taxon>Actinomycetes</taxon>
        <taxon>Micrococcales</taxon>
        <taxon>Microbacteriaceae</taxon>
        <taxon>Microterricola</taxon>
    </lineage>
</organism>
<protein>
    <submittedName>
        <fullName evidence="7">FAD/FMN-containing dehydrogenase</fullName>
    </submittedName>
</protein>
<dbReference type="GO" id="GO:0071949">
    <property type="term" value="F:FAD binding"/>
    <property type="evidence" value="ECO:0007669"/>
    <property type="project" value="InterPro"/>
</dbReference>
<dbReference type="AlphaFoldDB" id="A0A1H1WBV1"/>
<dbReference type="Gene3D" id="3.30.465.10">
    <property type="match status" value="1"/>
</dbReference>
<dbReference type="Proteomes" id="UP000181956">
    <property type="component" value="Chromosome I"/>
</dbReference>
<proteinExistence type="inferred from homology"/>
<dbReference type="InterPro" id="IPR006093">
    <property type="entry name" value="Oxy_OxRdtase_FAD_BS"/>
</dbReference>
<feature type="domain" description="FAD-binding PCMH-type" evidence="6">
    <location>
        <begin position="35"/>
        <end position="205"/>
    </location>
</feature>
<dbReference type="STRING" id="412690.SAMN04489834_2497"/>
<evidence type="ECO:0000256" key="5">
    <source>
        <dbReference type="ARBA" id="ARBA00023002"/>
    </source>
</evidence>
<dbReference type="PANTHER" id="PTHR42973:SF39">
    <property type="entry name" value="FAD-BINDING PCMH-TYPE DOMAIN-CONTAINING PROTEIN"/>
    <property type="match status" value="1"/>
</dbReference>
<evidence type="ECO:0000256" key="3">
    <source>
        <dbReference type="ARBA" id="ARBA00022630"/>
    </source>
</evidence>
<reference evidence="8" key="1">
    <citation type="submission" date="2016-10" db="EMBL/GenBank/DDBJ databases">
        <authorList>
            <person name="Varghese N."/>
            <person name="Submissions S."/>
        </authorList>
    </citation>
    <scope>NUCLEOTIDE SEQUENCE [LARGE SCALE GENOMIC DNA]</scope>
    <source>
        <strain evidence="8">DSM 21772</strain>
    </source>
</reference>
<comment type="cofactor">
    <cofactor evidence="1">
        <name>FAD</name>
        <dbReference type="ChEBI" id="CHEBI:57692"/>
    </cofactor>
</comment>
<dbReference type="PROSITE" id="PS00862">
    <property type="entry name" value="OX2_COVAL_FAD"/>
    <property type="match status" value="1"/>
</dbReference>
<gene>
    <name evidence="7" type="ORF">SAMN04489834_2497</name>
</gene>
<dbReference type="InterPro" id="IPR012951">
    <property type="entry name" value="BBE"/>
</dbReference>
<dbReference type="RefSeq" id="WP_083364335.1">
    <property type="nucleotide sequence ID" value="NZ_LT629742.1"/>
</dbReference>
<dbReference type="InterPro" id="IPR006094">
    <property type="entry name" value="Oxid_FAD_bind_N"/>
</dbReference>
<dbReference type="PANTHER" id="PTHR42973">
    <property type="entry name" value="BINDING OXIDOREDUCTASE, PUTATIVE (AFU_ORTHOLOGUE AFUA_1G17690)-RELATED"/>
    <property type="match status" value="1"/>
</dbReference>
<dbReference type="PROSITE" id="PS51387">
    <property type="entry name" value="FAD_PCMH"/>
    <property type="match status" value="1"/>
</dbReference>
<dbReference type="InterPro" id="IPR016167">
    <property type="entry name" value="FAD-bd_PCMH_sub1"/>
</dbReference>
<keyword evidence="8" id="KW-1185">Reference proteome</keyword>
<sequence length="462" mass="49026">MTHVDLSPLNALDGDFVVPGQPDYETVRHIWNGMFDKRPAVVIRCASPHDVSIGVALARDNGLPLAVRGGGHSAAGHSTVDDGVVLDLAPMHEVVLDVESGIVDVGGGATWGQVDAVTQQHGLAVPGGVYSKTGVGGLALAGGYGWIRNSYGFSCASLVGAELVTADSAVVRTDAEHHPELLWALRGGGGNVGVVTRFLFEVHPVGPEVYFLFVFHDGRDGGIPRALGLLREFCSTAPDSVSALAFAGVVPDGMEGVAAEAFGRPFTAFGAVFLGDPSAGEELLRPLHDFGVPLFDASGTTSYVQVQQMFDPDYPAGERHYWKSVQLEGLGDEAIALIADAAVRPASDLSTIDVWHLGGRTHEPIDGAMPVTSAAYLISPEANWRDADRDEANIGWVRGLVAALHPLSNGVRYLNFAGFQEEGDELMRSSLGANYQRLAEVKARWDPQNLFRLNQNVPPAHA</sequence>
<dbReference type="GO" id="GO:0016491">
    <property type="term" value="F:oxidoreductase activity"/>
    <property type="evidence" value="ECO:0007669"/>
    <property type="project" value="UniProtKB-KW"/>
</dbReference>
<keyword evidence="5" id="KW-0560">Oxidoreductase</keyword>
<dbReference type="Pfam" id="PF08031">
    <property type="entry name" value="BBE"/>
    <property type="match status" value="1"/>
</dbReference>